<accession>F8KVH4</accession>
<dbReference type="KEGG" id="puv:PUV_27570"/>
<dbReference type="HOGENOM" id="CLU_3423017_0_0_0"/>
<keyword evidence="2" id="KW-1185">Reference proteome</keyword>
<reference key="1">
    <citation type="journal article" date="2011" name="Mol. Biol. Evol.">
        <title>Unity in variety -- the pan-genome of the Chlamydiae.</title>
        <authorList>
            <person name="Collingro A."/>
            <person name="Tischler P."/>
            <person name="Weinmaier T."/>
            <person name="Penz T."/>
            <person name="Heinz E."/>
            <person name="Brunham R.C."/>
            <person name="Read T.D."/>
            <person name="Bavoil P.M."/>
            <person name="Sachse K."/>
            <person name="Kahane S."/>
            <person name="Friedman M.G."/>
            <person name="Rattei T."/>
            <person name="Myers G.S.A."/>
            <person name="Horn M."/>
        </authorList>
    </citation>
    <scope>NUCLEOTIDE SEQUENCE</scope>
    <source>
        <strain>UV7</strain>
    </source>
</reference>
<evidence type="ECO:0000313" key="1">
    <source>
        <dbReference type="EMBL" id="CCB87707.1"/>
    </source>
</evidence>
<proteinExistence type="predicted"/>
<evidence type="ECO:0000313" key="2">
    <source>
        <dbReference type="Proteomes" id="UP000000495"/>
    </source>
</evidence>
<gene>
    <name evidence="1" type="ordered locus">PUV_27570</name>
</gene>
<sequence length="23" mass="2688">MGHIPFKIIKHQVSRFTKTSKGF</sequence>
<protein>
    <submittedName>
        <fullName evidence="1">Uncharacterized protein</fullName>
    </submittedName>
</protein>
<name>F8KVH4_PARAV</name>
<organism evidence="1 2">
    <name type="scientific">Parachlamydia acanthamoebae (strain UV7)</name>
    <dbReference type="NCBI Taxonomy" id="765952"/>
    <lineage>
        <taxon>Bacteria</taxon>
        <taxon>Pseudomonadati</taxon>
        <taxon>Chlamydiota</taxon>
        <taxon>Chlamydiia</taxon>
        <taxon>Parachlamydiales</taxon>
        <taxon>Parachlamydiaceae</taxon>
        <taxon>Parachlamydia</taxon>
    </lineage>
</organism>
<reference evidence="1 2" key="2">
    <citation type="journal article" date="2011" name="Mol. Biol. Evol.">
        <title>Unity in variety--the pan-genome of the Chlamydiae.</title>
        <authorList>
            <person name="Collingro A."/>
            <person name="Tischler P."/>
            <person name="Weinmaier T."/>
            <person name="Penz T."/>
            <person name="Heinz E."/>
            <person name="Brunham R.C."/>
            <person name="Read T.D."/>
            <person name="Bavoil P.M."/>
            <person name="Sachse K."/>
            <person name="Kahane S."/>
            <person name="Friedman M.G."/>
            <person name="Rattei T."/>
            <person name="Myers G.S."/>
            <person name="Horn M."/>
        </authorList>
    </citation>
    <scope>NUCLEOTIDE SEQUENCE [LARGE SCALE GENOMIC DNA]</scope>
    <source>
        <strain evidence="2">UV7</strain>
    </source>
</reference>
<dbReference type="Proteomes" id="UP000000495">
    <property type="component" value="Chromosome"/>
</dbReference>
<dbReference type="AlphaFoldDB" id="F8KVH4"/>
<dbReference type="EMBL" id="FR872580">
    <property type="protein sequence ID" value="CCB87707.1"/>
    <property type="molecule type" value="Genomic_DNA"/>
</dbReference>